<dbReference type="EMBL" id="MN740568">
    <property type="protein sequence ID" value="QHU34305.1"/>
    <property type="molecule type" value="Genomic_DNA"/>
</dbReference>
<reference evidence="1" key="1">
    <citation type="journal article" date="2020" name="Nature">
        <title>Giant virus diversity and host interactions through global metagenomics.</title>
        <authorList>
            <person name="Schulz F."/>
            <person name="Roux S."/>
            <person name="Paez-Espino D."/>
            <person name="Jungbluth S."/>
            <person name="Walsh D.A."/>
            <person name="Denef V.J."/>
            <person name="McMahon K.D."/>
            <person name="Konstantinidis K.T."/>
            <person name="Eloe-Fadrosh E.A."/>
            <person name="Kyrpides N.C."/>
            <person name="Woyke T."/>
        </authorList>
    </citation>
    <scope>NUCLEOTIDE SEQUENCE</scope>
    <source>
        <strain evidence="1">GVMAG-S-1016713-123</strain>
    </source>
</reference>
<proteinExistence type="predicted"/>
<organism evidence="1">
    <name type="scientific">viral metagenome</name>
    <dbReference type="NCBI Taxonomy" id="1070528"/>
    <lineage>
        <taxon>unclassified sequences</taxon>
        <taxon>metagenomes</taxon>
        <taxon>organismal metagenomes</taxon>
    </lineage>
</organism>
<accession>A0A6C0LW93</accession>
<sequence>MDFITPGVCSGVAEDIFTDATDHPIVPTSIHIHIHPLTPPLDLSHFFLSV</sequence>
<protein>
    <submittedName>
        <fullName evidence="1">Uncharacterized protein</fullName>
    </submittedName>
</protein>
<evidence type="ECO:0000313" key="1">
    <source>
        <dbReference type="EMBL" id="QHU34305.1"/>
    </source>
</evidence>
<name>A0A6C0LW93_9ZZZZ</name>
<dbReference type="AlphaFoldDB" id="A0A6C0LW93"/>